<dbReference type="EMBL" id="BAAACF010000001">
    <property type="protein sequence ID" value="GAA0724150.1"/>
    <property type="molecule type" value="Genomic_DNA"/>
</dbReference>
<accession>A0ABP3U7J9</accession>
<feature type="region of interest" description="Disordered" evidence="3">
    <location>
        <begin position="151"/>
        <end position="171"/>
    </location>
</feature>
<evidence type="ECO:0008006" key="6">
    <source>
        <dbReference type="Google" id="ProtNLM"/>
    </source>
</evidence>
<name>A0ABP3U7J9_9CLOT</name>
<comment type="similarity">
    <text evidence="1">Belongs to the FlgD family.</text>
</comment>
<sequence>MSDLPISQRVNATTNSDKTSKGTPIRKPGQELDKNAFLRILSAELANQDPMNAKDGTEFVSQMAQFSSLEQMANLNSTMRFMGASSLINKGVMLNRVDEKGNLYMGKVTGVSKDGDNIKINVLVGEGKDENGQPVAIIKQFKIEDIIELIDIPQGEPENPETPGNEESKVE</sequence>
<keyword evidence="2" id="KW-1005">Bacterial flagellum biogenesis</keyword>
<feature type="compositionally biased region" description="Polar residues" evidence="3">
    <location>
        <begin position="8"/>
        <end position="17"/>
    </location>
</feature>
<dbReference type="InterPro" id="IPR005648">
    <property type="entry name" value="FlgD"/>
</dbReference>
<dbReference type="Proteomes" id="UP001500339">
    <property type="component" value="Unassembled WGS sequence"/>
</dbReference>
<evidence type="ECO:0000313" key="5">
    <source>
        <dbReference type="Proteomes" id="UP001500339"/>
    </source>
</evidence>
<keyword evidence="5" id="KW-1185">Reference proteome</keyword>
<organism evidence="4 5">
    <name type="scientific">Clostridium malenominatum</name>
    <dbReference type="NCBI Taxonomy" id="1539"/>
    <lineage>
        <taxon>Bacteria</taxon>
        <taxon>Bacillati</taxon>
        <taxon>Bacillota</taxon>
        <taxon>Clostridia</taxon>
        <taxon>Eubacteriales</taxon>
        <taxon>Clostridiaceae</taxon>
        <taxon>Clostridium</taxon>
    </lineage>
</organism>
<feature type="compositionally biased region" description="Low complexity" evidence="3">
    <location>
        <begin position="153"/>
        <end position="165"/>
    </location>
</feature>
<protein>
    <recommendedName>
        <fullName evidence="6">Flagellar hook capping protein</fullName>
    </recommendedName>
</protein>
<evidence type="ECO:0000256" key="3">
    <source>
        <dbReference type="SAM" id="MobiDB-lite"/>
    </source>
</evidence>
<dbReference type="RefSeq" id="WP_343768914.1">
    <property type="nucleotide sequence ID" value="NZ_BAAACF010000001.1"/>
</dbReference>
<evidence type="ECO:0000256" key="1">
    <source>
        <dbReference type="ARBA" id="ARBA00010577"/>
    </source>
</evidence>
<gene>
    <name evidence="4" type="ORF">GCM10008905_17660</name>
</gene>
<evidence type="ECO:0000256" key="2">
    <source>
        <dbReference type="ARBA" id="ARBA00022795"/>
    </source>
</evidence>
<dbReference type="Pfam" id="PF03963">
    <property type="entry name" value="FlgD"/>
    <property type="match status" value="1"/>
</dbReference>
<evidence type="ECO:0000313" key="4">
    <source>
        <dbReference type="EMBL" id="GAA0724150.1"/>
    </source>
</evidence>
<proteinExistence type="inferred from homology"/>
<reference evidence="5" key="1">
    <citation type="journal article" date="2019" name="Int. J. Syst. Evol. Microbiol.">
        <title>The Global Catalogue of Microorganisms (GCM) 10K type strain sequencing project: providing services to taxonomists for standard genome sequencing and annotation.</title>
        <authorList>
            <consortium name="The Broad Institute Genomics Platform"/>
            <consortium name="The Broad Institute Genome Sequencing Center for Infectious Disease"/>
            <person name="Wu L."/>
            <person name="Ma J."/>
        </authorList>
    </citation>
    <scope>NUCLEOTIDE SEQUENCE [LARGE SCALE GENOMIC DNA]</scope>
    <source>
        <strain evidence="5">JCM 1405</strain>
    </source>
</reference>
<comment type="caution">
    <text evidence="4">The sequence shown here is derived from an EMBL/GenBank/DDBJ whole genome shotgun (WGS) entry which is preliminary data.</text>
</comment>
<feature type="region of interest" description="Disordered" evidence="3">
    <location>
        <begin position="1"/>
        <end position="29"/>
    </location>
</feature>